<comment type="caution">
    <text evidence="2">The sequence shown here is derived from an EMBL/GenBank/DDBJ whole genome shotgun (WGS) entry which is preliminary data.</text>
</comment>
<keyword evidence="3" id="KW-1185">Reference proteome</keyword>
<keyword evidence="1" id="KW-0732">Signal</keyword>
<gene>
    <name evidence="2" type="ORF">EG68_11061</name>
</gene>
<evidence type="ECO:0000256" key="1">
    <source>
        <dbReference type="SAM" id="SignalP"/>
    </source>
</evidence>
<feature type="chain" id="PRO_5035799976" evidence="1">
    <location>
        <begin position="21"/>
        <end position="236"/>
    </location>
</feature>
<organism evidence="2 3">
    <name type="scientific">Paragonimus skrjabini miyazakii</name>
    <dbReference type="NCBI Taxonomy" id="59628"/>
    <lineage>
        <taxon>Eukaryota</taxon>
        <taxon>Metazoa</taxon>
        <taxon>Spiralia</taxon>
        <taxon>Lophotrochozoa</taxon>
        <taxon>Platyhelminthes</taxon>
        <taxon>Trematoda</taxon>
        <taxon>Digenea</taxon>
        <taxon>Plagiorchiida</taxon>
        <taxon>Troglotremata</taxon>
        <taxon>Troglotrematidae</taxon>
        <taxon>Paragonimus</taxon>
    </lineage>
</organism>
<reference evidence="2" key="1">
    <citation type="submission" date="2019-07" db="EMBL/GenBank/DDBJ databases">
        <title>Annotation for the trematode Paragonimus miyazaki's.</title>
        <authorList>
            <person name="Choi Y.-J."/>
        </authorList>
    </citation>
    <scope>NUCLEOTIDE SEQUENCE</scope>
    <source>
        <strain evidence="2">Japan</strain>
    </source>
</reference>
<name>A0A8S9YR26_9TREM</name>
<protein>
    <submittedName>
        <fullName evidence="2">Uncharacterized protein</fullName>
    </submittedName>
</protein>
<sequence length="236" mass="27319">MLMSAFCLMIVLVSYRKSNLQVTANRRTYIHQLENDWYIIYPGAAVRPVNLQNQQNPGADQWEKQNTASQLTVSPLLTGKPENIRENGKSIASFLRGTPSGTYKMNVYRQPKIHQSTTLFAPFQNQPDLVLWMMRCYSDLVENLRLMDANYRHPLGLTKRDDHLDDPHLSVYEAETQSGTLRRFLRKLQRMAKHIQLPSCNKRMAAKQEFVSQGQHQGSGEFITKGIFQELDYNRK</sequence>
<proteinExistence type="predicted"/>
<dbReference type="Proteomes" id="UP000822476">
    <property type="component" value="Unassembled WGS sequence"/>
</dbReference>
<evidence type="ECO:0000313" key="3">
    <source>
        <dbReference type="Proteomes" id="UP000822476"/>
    </source>
</evidence>
<dbReference type="AlphaFoldDB" id="A0A8S9YR26"/>
<evidence type="ECO:0000313" key="2">
    <source>
        <dbReference type="EMBL" id="KAF7240691.1"/>
    </source>
</evidence>
<feature type="signal peptide" evidence="1">
    <location>
        <begin position="1"/>
        <end position="20"/>
    </location>
</feature>
<accession>A0A8S9YR26</accession>
<dbReference type="EMBL" id="JTDE01007162">
    <property type="protein sequence ID" value="KAF7240691.1"/>
    <property type="molecule type" value="Genomic_DNA"/>
</dbReference>